<dbReference type="AlphaFoldDB" id="A0A4V1AJ00"/>
<protein>
    <submittedName>
        <fullName evidence="1">DUF4054 domain-containing protein</fullName>
    </submittedName>
</protein>
<accession>A0A4V1AJ00</accession>
<evidence type="ECO:0000313" key="1">
    <source>
        <dbReference type="EMBL" id="QBO37275.1"/>
    </source>
</evidence>
<dbReference type="EMBL" id="CP037940">
    <property type="protein sequence ID" value="QBO37275.1"/>
    <property type="molecule type" value="Genomic_DNA"/>
</dbReference>
<gene>
    <name evidence="1" type="ORF">EQG49_12800</name>
</gene>
<dbReference type="KEGG" id="wei:EQG49_12800"/>
<dbReference type="RefSeq" id="WP_133364352.1">
    <property type="nucleotide sequence ID" value="NZ_CP037940.1"/>
</dbReference>
<dbReference type="Pfam" id="PF13262">
    <property type="entry name" value="DUF4054"/>
    <property type="match status" value="1"/>
</dbReference>
<proteinExistence type="predicted"/>
<sequence length="120" mass="13798">MMPEQNSTEKPSIQNVRIMHENFADANEAVIAQFVDDAWLEVQDLFRPKYREIACRYLAAHLLLLSADTYRVKSEKVDEMEKSYFASSRSGFDTTPFGQKYKQLLDQFGKGSKRIGLVVV</sequence>
<dbReference type="InterPro" id="IPR025127">
    <property type="entry name" value="DUF4054"/>
</dbReference>
<evidence type="ECO:0000313" key="2">
    <source>
        <dbReference type="Proteomes" id="UP000292886"/>
    </source>
</evidence>
<dbReference type="OrthoDB" id="2292732at2"/>
<dbReference type="Proteomes" id="UP000292886">
    <property type="component" value="Chromosome"/>
</dbReference>
<name>A0A4V1AJ00_9LACO</name>
<organism evidence="1 2">
    <name type="scientific">Periweissella cryptocerci</name>
    <dbReference type="NCBI Taxonomy" id="2506420"/>
    <lineage>
        <taxon>Bacteria</taxon>
        <taxon>Bacillati</taxon>
        <taxon>Bacillota</taxon>
        <taxon>Bacilli</taxon>
        <taxon>Lactobacillales</taxon>
        <taxon>Lactobacillaceae</taxon>
        <taxon>Periweissella</taxon>
    </lineage>
</organism>
<keyword evidence="2" id="KW-1185">Reference proteome</keyword>
<reference evidence="2" key="1">
    <citation type="submission" date="2019-03" db="EMBL/GenBank/DDBJ databases">
        <title>Weissella sp. 26KH-42 Genome sequencing.</title>
        <authorList>
            <person name="Heo J."/>
            <person name="Kim S.-J."/>
            <person name="Kim J.-S."/>
            <person name="Hong S.-B."/>
            <person name="Kwon S.-W."/>
        </authorList>
    </citation>
    <scope>NUCLEOTIDE SEQUENCE [LARGE SCALE GENOMIC DNA]</scope>
    <source>
        <strain evidence="2">26KH-42</strain>
    </source>
</reference>